<evidence type="ECO:0008006" key="4">
    <source>
        <dbReference type="Google" id="ProtNLM"/>
    </source>
</evidence>
<evidence type="ECO:0000256" key="1">
    <source>
        <dbReference type="SAM" id="Phobius"/>
    </source>
</evidence>
<feature type="transmembrane region" description="Helical" evidence="1">
    <location>
        <begin position="20"/>
        <end position="42"/>
    </location>
</feature>
<evidence type="ECO:0000313" key="2">
    <source>
        <dbReference type="EMBL" id="MFB9762618.1"/>
    </source>
</evidence>
<keyword evidence="1" id="KW-0472">Membrane</keyword>
<reference evidence="2 3" key="1">
    <citation type="submission" date="2024-09" db="EMBL/GenBank/DDBJ databases">
        <authorList>
            <person name="Sun Q."/>
            <person name="Mori K."/>
        </authorList>
    </citation>
    <scope>NUCLEOTIDE SEQUENCE [LARGE SCALE GENOMIC DNA]</scope>
    <source>
        <strain evidence="2 3">JCM 11201</strain>
    </source>
</reference>
<dbReference type="Proteomes" id="UP001589609">
    <property type="component" value="Unassembled WGS sequence"/>
</dbReference>
<protein>
    <recommendedName>
        <fullName evidence="4">DUF4044 domain-containing protein</fullName>
    </recommendedName>
</protein>
<keyword evidence="3" id="KW-1185">Reference proteome</keyword>
<gene>
    <name evidence="2" type="ORF">ACFFMS_30815</name>
</gene>
<dbReference type="EMBL" id="JBHMAF010000199">
    <property type="protein sequence ID" value="MFB9762618.1"/>
    <property type="molecule type" value="Genomic_DNA"/>
</dbReference>
<proteinExistence type="predicted"/>
<sequence length="59" mass="6924">MSKIIELQEYRKRKKLQSFLRVFTIISMTIVIGICIYALAVIKRDHPVRLPPYTEFKAG</sequence>
<organism evidence="2 3">
    <name type="scientific">Ectobacillus funiculus</name>
    <dbReference type="NCBI Taxonomy" id="137993"/>
    <lineage>
        <taxon>Bacteria</taxon>
        <taxon>Bacillati</taxon>
        <taxon>Bacillota</taxon>
        <taxon>Bacilli</taxon>
        <taxon>Bacillales</taxon>
        <taxon>Bacillaceae</taxon>
        <taxon>Ectobacillus</taxon>
    </lineage>
</organism>
<keyword evidence="1" id="KW-0812">Transmembrane</keyword>
<name>A0ABV5WPN8_9BACI</name>
<comment type="caution">
    <text evidence="2">The sequence shown here is derived from an EMBL/GenBank/DDBJ whole genome shotgun (WGS) entry which is preliminary data.</text>
</comment>
<keyword evidence="1" id="KW-1133">Transmembrane helix</keyword>
<accession>A0ABV5WPN8</accession>
<dbReference type="RefSeq" id="WP_379952507.1">
    <property type="nucleotide sequence ID" value="NZ_JBHMAF010000199.1"/>
</dbReference>
<evidence type="ECO:0000313" key="3">
    <source>
        <dbReference type="Proteomes" id="UP001589609"/>
    </source>
</evidence>